<comment type="caution">
    <text evidence="1">The sequence shown here is derived from an EMBL/GenBank/DDBJ whole genome shotgun (WGS) entry which is preliminary data.</text>
</comment>
<sequence>MFLGALGGTGLLDQLQSYVEPGEDECWTDREAREAAELLCTQQDADPDDDEEGVEGDISRRKVREDAEALRGLIFAHWRGAGRSLHRARTVVAHFPWLEEWAQPSLTVKTRYLERLRAQAARFVDLEELVVAAAATALSAPELPLGDPAFAVLGGNSRVSRAPADLWRRWRSAAGRPWEGPGTRAFLSYEIVRGMRSNLGRVTTRPEPRLRV</sequence>
<accession>A0ABD5EIH2</accession>
<reference evidence="2" key="1">
    <citation type="submission" date="2023-07" db="EMBL/GenBank/DDBJ databases">
        <title>30 novel species of actinomycetes from the DSMZ collection.</title>
        <authorList>
            <person name="Nouioui I."/>
        </authorList>
    </citation>
    <scope>NUCLEOTIDE SEQUENCE [LARGE SCALE GENOMIC DNA]</scope>
    <source>
        <strain evidence="2">DSM 41981</strain>
    </source>
</reference>
<keyword evidence="2" id="KW-1185">Reference proteome</keyword>
<dbReference type="Proteomes" id="UP001183535">
    <property type="component" value="Unassembled WGS sequence"/>
</dbReference>
<dbReference type="EMBL" id="JAVRES010000001">
    <property type="protein sequence ID" value="MDT0433207.1"/>
    <property type="molecule type" value="Genomic_DNA"/>
</dbReference>
<name>A0ABD5EIH2_9ACTN</name>
<dbReference type="AlphaFoldDB" id="A0ABD5EIH2"/>
<organism evidence="1 2">
    <name type="scientific">Streptomyces doudnae</name>
    <dbReference type="NCBI Taxonomy" id="3075536"/>
    <lineage>
        <taxon>Bacteria</taxon>
        <taxon>Bacillati</taxon>
        <taxon>Actinomycetota</taxon>
        <taxon>Actinomycetes</taxon>
        <taxon>Kitasatosporales</taxon>
        <taxon>Streptomycetaceae</taxon>
        <taxon>Streptomyces</taxon>
    </lineage>
</organism>
<dbReference type="RefSeq" id="WP_176729952.1">
    <property type="nucleotide sequence ID" value="NZ_JAVRES010000001.1"/>
</dbReference>
<evidence type="ECO:0000313" key="1">
    <source>
        <dbReference type="EMBL" id="MDT0433207.1"/>
    </source>
</evidence>
<gene>
    <name evidence="1" type="ORF">RM877_00745</name>
</gene>
<evidence type="ECO:0000313" key="2">
    <source>
        <dbReference type="Proteomes" id="UP001183535"/>
    </source>
</evidence>
<proteinExistence type="predicted"/>
<protein>
    <submittedName>
        <fullName evidence="1">Uncharacterized protein</fullName>
    </submittedName>
</protein>